<keyword evidence="2" id="KW-1185">Reference proteome</keyword>
<dbReference type="OrthoDB" id="10385625at2759"/>
<protein>
    <submittedName>
        <fullName evidence="1">Uncharacterized protein</fullName>
    </submittedName>
</protein>
<organism evidence="1 2">
    <name type="scientific">Trema orientale</name>
    <name type="common">Charcoal tree</name>
    <name type="synonym">Celtis orientalis</name>
    <dbReference type="NCBI Taxonomy" id="63057"/>
    <lineage>
        <taxon>Eukaryota</taxon>
        <taxon>Viridiplantae</taxon>
        <taxon>Streptophyta</taxon>
        <taxon>Embryophyta</taxon>
        <taxon>Tracheophyta</taxon>
        <taxon>Spermatophyta</taxon>
        <taxon>Magnoliopsida</taxon>
        <taxon>eudicotyledons</taxon>
        <taxon>Gunneridae</taxon>
        <taxon>Pentapetalae</taxon>
        <taxon>rosids</taxon>
        <taxon>fabids</taxon>
        <taxon>Rosales</taxon>
        <taxon>Cannabaceae</taxon>
        <taxon>Trema</taxon>
    </lineage>
</organism>
<reference evidence="2" key="1">
    <citation type="submission" date="2016-06" db="EMBL/GenBank/DDBJ databases">
        <title>Parallel loss of symbiosis genes in relatives of nitrogen-fixing non-legume Parasponia.</title>
        <authorList>
            <person name="Van Velzen R."/>
            <person name="Holmer R."/>
            <person name="Bu F."/>
            <person name="Rutten L."/>
            <person name="Van Zeijl A."/>
            <person name="Liu W."/>
            <person name="Santuari L."/>
            <person name="Cao Q."/>
            <person name="Sharma T."/>
            <person name="Shen D."/>
            <person name="Roswanjaya Y."/>
            <person name="Wardhani T."/>
            <person name="Kalhor M.S."/>
            <person name="Jansen J."/>
            <person name="Van den Hoogen J."/>
            <person name="Gungor B."/>
            <person name="Hartog M."/>
            <person name="Hontelez J."/>
            <person name="Verver J."/>
            <person name="Yang W.-C."/>
            <person name="Schijlen E."/>
            <person name="Repin R."/>
            <person name="Schilthuizen M."/>
            <person name="Schranz E."/>
            <person name="Heidstra R."/>
            <person name="Miyata K."/>
            <person name="Fedorova E."/>
            <person name="Kohlen W."/>
            <person name="Bisseling T."/>
            <person name="Smit S."/>
            <person name="Geurts R."/>
        </authorList>
    </citation>
    <scope>NUCLEOTIDE SEQUENCE [LARGE SCALE GENOMIC DNA]</scope>
    <source>
        <strain evidence="2">cv. RG33-2</strain>
    </source>
</reference>
<sequence>MITAKFFEMVLTFLFQNAILLEEKENREKRNEKQGCKILLFGQFYVKTMVLSLTFEPESFPLSETFPSQILPKH</sequence>
<comment type="caution">
    <text evidence="1">The sequence shown here is derived from an EMBL/GenBank/DDBJ whole genome shotgun (WGS) entry which is preliminary data.</text>
</comment>
<evidence type="ECO:0000313" key="1">
    <source>
        <dbReference type="EMBL" id="PON55738.1"/>
    </source>
</evidence>
<accession>A0A2P5C3W8</accession>
<name>A0A2P5C3W8_TREOI</name>
<evidence type="ECO:0000313" key="2">
    <source>
        <dbReference type="Proteomes" id="UP000237000"/>
    </source>
</evidence>
<proteinExistence type="predicted"/>
<dbReference type="Proteomes" id="UP000237000">
    <property type="component" value="Unassembled WGS sequence"/>
</dbReference>
<dbReference type="InParanoid" id="A0A2P5C3W8"/>
<dbReference type="AlphaFoldDB" id="A0A2P5C3W8"/>
<dbReference type="EMBL" id="JXTC01000417">
    <property type="protein sequence ID" value="PON55738.1"/>
    <property type="molecule type" value="Genomic_DNA"/>
</dbReference>
<gene>
    <name evidence="1" type="ORF">TorRG33x02_298670</name>
</gene>